<proteinExistence type="predicted"/>
<dbReference type="Pfam" id="PF15892">
    <property type="entry name" value="BNR_4"/>
    <property type="match status" value="1"/>
</dbReference>
<comment type="caution">
    <text evidence="2">The sequence shown here is derived from an EMBL/GenBank/DDBJ whole genome shotgun (WGS) entry which is preliminary data.</text>
</comment>
<dbReference type="EMBL" id="BAABAL010000005">
    <property type="protein sequence ID" value="GAA3995570.1"/>
    <property type="molecule type" value="Genomic_DNA"/>
</dbReference>
<evidence type="ECO:0000313" key="3">
    <source>
        <dbReference type="Proteomes" id="UP001501747"/>
    </source>
</evidence>
<sequence length="461" mass="51032">MSRLLRVLVPLSLLAATVTATPAAAAVVAARPAPEFSTTTTASTVASRTDRRPMAGAVHDPVAGATYITWSGQHADNYVQGYDHRRGTWSPPQKIAAGESDPHNYPTMVLADDGHVLVFQGMHNKALVMTRTNRPHSISDGWTQTEIPQGKAASYPMPFKTANGHIYVFFRETTQELDPSVPTDTRPMRYVLSTDNGRTWRNSEQLTGKPFAIGSTARADNMNEIYIGQMRYERSGSRERVHIVYTLAGGGPEGHKHDRYHRNVYYASFDPATRSFHSANGRDLGTQIDDADQELHLKVAETPLVLPGGMKSPDYIQLVGANENRPFLLWFTGDDNKVLHDFASVWTGNRWETKEIATGLRVREAERVDSSTWRVYATREGQPNIETFLLSDGRNWRPETVIPTAKPVQRVEVVTGFRDPARIIATGASSDRDVKVADGDITVAGIRPCRVELPVLGCVLR</sequence>
<feature type="chain" id="PRO_5045950693" description="BNR repeat-containing family member" evidence="1">
    <location>
        <begin position="26"/>
        <end position="461"/>
    </location>
</feature>
<accession>A0ABP7RCZ2</accession>
<reference evidence="3" key="1">
    <citation type="journal article" date="2019" name="Int. J. Syst. Evol. Microbiol.">
        <title>The Global Catalogue of Microorganisms (GCM) 10K type strain sequencing project: providing services to taxonomists for standard genome sequencing and annotation.</title>
        <authorList>
            <consortium name="The Broad Institute Genomics Platform"/>
            <consortium name="The Broad Institute Genome Sequencing Center for Infectious Disease"/>
            <person name="Wu L."/>
            <person name="Ma J."/>
        </authorList>
    </citation>
    <scope>NUCLEOTIDE SEQUENCE [LARGE SCALE GENOMIC DNA]</scope>
    <source>
        <strain evidence="3">JCM 17342</strain>
    </source>
</reference>
<evidence type="ECO:0008006" key="4">
    <source>
        <dbReference type="Google" id="ProtNLM"/>
    </source>
</evidence>
<dbReference type="InterPro" id="IPR036278">
    <property type="entry name" value="Sialidase_sf"/>
</dbReference>
<protein>
    <recommendedName>
        <fullName evidence="4">BNR repeat-containing family member</fullName>
    </recommendedName>
</protein>
<keyword evidence="3" id="KW-1185">Reference proteome</keyword>
<dbReference type="Proteomes" id="UP001501747">
    <property type="component" value="Unassembled WGS sequence"/>
</dbReference>
<feature type="signal peptide" evidence="1">
    <location>
        <begin position="1"/>
        <end position="25"/>
    </location>
</feature>
<keyword evidence="1" id="KW-0732">Signal</keyword>
<gene>
    <name evidence="2" type="ORF">GCM10022247_14260</name>
</gene>
<dbReference type="CDD" id="cd15482">
    <property type="entry name" value="Sialidase_non-viral"/>
    <property type="match status" value="1"/>
</dbReference>
<dbReference type="SUPFAM" id="SSF50939">
    <property type="entry name" value="Sialidases"/>
    <property type="match status" value="2"/>
</dbReference>
<organism evidence="2 3">
    <name type="scientific">Allokutzneria multivorans</name>
    <dbReference type="NCBI Taxonomy" id="1142134"/>
    <lineage>
        <taxon>Bacteria</taxon>
        <taxon>Bacillati</taxon>
        <taxon>Actinomycetota</taxon>
        <taxon>Actinomycetes</taxon>
        <taxon>Pseudonocardiales</taxon>
        <taxon>Pseudonocardiaceae</taxon>
        <taxon>Allokutzneria</taxon>
    </lineage>
</organism>
<evidence type="ECO:0000256" key="1">
    <source>
        <dbReference type="SAM" id="SignalP"/>
    </source>
</evidence>
<evidence type="ECO:0000313" key="2">
    <source>
        <dbReference type="EMBL" id="GAA3995570.1"/>
    </source>
</evidence>
<dbReference type="RefSeq" id="WP_344871866.1">
    <property type="nucleotide sequence ID" value="NZ_BAABAL010000005.1"/>
</dbReference>
<name>A0ABP7RCZ2_9PSEU</name>